<dbReference type="Gramene" id="Psat07G0689000-T1">
    <property type="protein sequence ID" value="KAI5392276.1"/>
    <property type="gene ID" value="KIW84_076890"/>
</dbReference>
<name>A0A9D4VZ08_PEA</name>
<dbReference type="AlphaFoldDB" id="A0A9D4VZ08"/>
<organism evidence="2 3">
    <name type="scientific">Pisum sativum</name>
    <name type="common">Garden pea</name>
    <name type="synonym">Lathyrus oleraceus</name>
    <dbReference type="NCBI Taxonomy" id="3888"/>
    <lineage>
        <taxon>Eukaryota</taxon>
        <taxon>Viridiplantae</taxon>
        <taxon>Streptophyta</taxon>
        <taxon>Embryophyta</taxon>
        <taxon>Tracheophyta</taxon>
        <taxon>Spermatophyta</taxon>
        <taxon>Magnoliopsida</taxon>
        <taxon>eudicotyledons</taxon>
        <taxon>Gunneridae</taxon>
        <taxon>Pentapetalae</taxon>
        <taxon>rosids</taxon>
        <taxon>fabids</taxon>
        <taxon>Fabales</taxon>
        <taxon>Fabaceae</taxon>
        <taxon>Papilionoideae</taxon>
        <taxon>50 kb inversion clade</taxon>
        <taxon>NPAAA clade</taxon>
        <taxon>Hologalegina</taxon>
        <taxon>IRL clade</taxon>
        <taxon>Fabeae</taxon>
        <taxon>Lathyrus</taxon>
    </lineage>
</organism>
<evidence type="ECO:0000313" key="3">
    <source>
        <dbReference type="Proteomes" id="UP001058974"/>
    </source>
</evidence>
<dbReference type="InterPro" id="IPR057207">
    <property type="entry name" value="FBXL15_LRR"/>
</dbReference>
<sequence length="625" mass="70992">MGNMISSSSSIQTRTKTMTMLSSSSLQTRTKTVTMLSSNVYLPDECWEYIFKFLINHDTNDIHSHLKPLSIVSKQFLSVTNRLRTSLTVYNPTCQLFRRFSNISSLSLSSFYDGLFGRFSNISSLNLSSYYDGDLDDILLQISGFPLKITSLNLSNQLKIPTKGLRAFSKNITTLTSLKCSNIATLYDTDMFFIADCFPLLEELDLSHPTRFKYDKTAFLFAQDLSLALSKLRKVNLSHNYFISDELIFHLFKNCKLLQEVSITNCWGITLSGIAAALRERPTLRSFSSCYSLSWCFSDPLTSPFIHSLVSLKGLTSLNLFAWRISDELLSSIAMEGLPLTRLDLPNCKGYSYTGLFTLLSKSPRIQYLNLKEARFLNDQRVAELSLFLGDLMSIDLSRCERLTEAAMFSLVSKCPSLIEIKMEFMSIGKESVRNSNSSMDCIVNSPLKSLYLAFCKGLQDETIERFSSIFSNLQLLDLYSCQFIYDEGIDQVLRRFRNIRHLNLANCSRVDLLVGMNFELPKLEVLNLSCTTVNDETLCAISKGCRGILQLNLGNCHYVTWKGVKYVVEKCTQLREINLKNCRKVHDKFSSMLSSSPFLRKIIAPPHFSRVMDAVFTSILKVLY</sequence>
<dbReference type="PANTHER" id="PTHR13318">
    <property type="entry name" value="PARTNER OF PAIRED, ISOFORM B-RELATED"/>
    <property type="match status" value="1"/>
</dbReference>
<comment type="caution">
    <text evidence="2">The sequence shown here is derived from an EMBL/GenBank/DDBJ whole genome shotgun (WGS) entry which is preliminary data.</text>
</comment>
<dbReference type="EMBL" id="JAMSHJ010000007">
    <property type="protein sequence ID" value="KAI5392276.1"/>
    <property type="molecule type" value="Genomic_DNA"/>
</dbReference>
<dbReference type="SMART" id="SM00367">
    <property type="entry name" value="LRR_CC"/>
    <property type="match status" value="10"/>
</dbReference>
<dbReference type="OrthoDB" id="6066220at2759"/>
<dbReference type="GO" id="GO:0031146">
    <property type="term" value="P:SCF-dependent proteasomal ubiquitin-dependent protein catabolic process"/>
    <property type="evidence" value="ECO:0007669"/>
    <property type="project" value="TreeGrafter"/>
</dbReference>
<accession>A0A9D4VZ08</accession>
<evidence type="ECO:0000259" key="1">
    <source>
        <dbReference type="Pfam" id="PF25372"/>
    </source>
</evidence>
<protein>
    <recommendedName>
        <fullName evidence="1">F-box/LRR-repeat protein 15-like leucin rich repeat domain-containing protein</fullName>
    </recommendedName>
</protein>
<dbReference type="Pfam" id="PF25372">
    <property type="entry name" value="DUF7885"/>
    <property type="match status" value="1"/>
</dbReference>
<dbReference type="InterPro" id="IPR032675">
    <property type="entry name" value="LRR_dom_sf"/>
</dbReference>
<evidence type="ECO:0000313" key="2">
    <source>
        <dbReference type="EMBL" id="KAI5392276.1"/>
    </source>
</evidence>
<gene>
    <name evidence="2" type="ORF">KIW84_076890</name>
</gene>
<dbReference type="SUPFAM" id="SSF52047">
    <property type="entry name" value="RNI-like"/>
    <property type="match status" value="2"/>
</dbReference>
<feature type="domain" description="F-box/LRR-repeat protein 15-like leucin rich repeat" evidence="1">
    <location>
        <begin position="392"/>
        <end position="597"/>
    </location>
</feature>
<dbReference type="PANTHER" id="PTHR13318:SF106">
    <property type="entry name" value="F-BOX_LRR-REPEAT PROTEIN 2"/>
    <property type="match status" value="1"/>
</dbReference>
<proteinExistence type="predicted"/>
<dbReference type="Gene3D" id="3.80.10.10">
    <property type="entry name" value="Ribonuclease Inhibitor"/>
    <property type="match status" value="3"/>
</dbReference>
<dbReference type="Proteomes" id="UP001058974">
    <property type="component" value="Chromosome 7"/>
</dbReference>
<dbReference type="GO" id="GO:0019005">
    <property type="term" value="C:SCF ubiquitin ligase complex"/>
    <property type="evidence" value="ECO:0007669"/>
    <property type="project" value="TreeGrafter"/>
</dbReference>
<dbReference type="InterPro" id="IPR006553">
    <property type="entry name" value="Leu-rich_rpt_Cys-con_subtyp"/>
</dbReference>
<keyword evidence="3" id="KW-1185">Reference proteome</keyword>
<reference evidence="2 3" key="1">
    <citation type="journal article" date="2022" name="Nat. Genet.">
        <title>Improved pea reference genome and pan-genome highlight genomic features and evolutionary characteristics.</title>
        <authorList>
            <person name="Yang T."/>
            <person name="Liu R."/>
            <person name="Luo Y."/>
            <person name="Hu S."/>
            <person name="Wang D."/>
            <person name="Wang C."/>
            <person name="Pandey M.K."/>
            <person name="Ge S."/>
            <person name="Xu Q."/>
            <person name="Li N."/>
            <person name="Li G."/>
            <person name="Huang Y."/>
            <person name="Saxena R.K."/>
            <person name="Ji Y."/>
            <person name="Li M."/>
            <person name="Yan X."/>
            <person name="He Y."/>
            <person name="Liu Y."/>
            <person name="Wang X."/>
            <person name="Xiang C."/>
            <person name="Varshney R.K."/>
            <person name="Ding H."/>
            <person name="Gao S."/>
            <person name="Zong X."/>
        </authorList>
    </citation>
    <scope>NUCLEOTIDE SEQUENCE [LARGE SCALE GENOMIC DNA]</scope>
    <source>
        <strain evidence="2 3">cv. Zhongwan 6</strain>
    </source>
</reference>